<protein>
    <submittedName>
        <fullName evidence="2">Uncharacterized protein</fullName>
    </submittedName>
</protein>
<accession>A0AAE0R5C9</accession>
<evidence type="ECO:0000256" key="1">
    <source>
        <dbReference type="SAM" id="MobiDB-lite"/>
    </source>
</evidence>
<feature type="non-terminal residue" evidence="2">
    <location>
        <position position="1"/>
    </location>
</feature>
<proteinExistence type="predicted"/>
<name>A0AAE0R5C9_9TELE</name>
<dbReference type="Proteomes" id="UP001274896">
    <property type="component" value="Unassembled WGS sequence"/>
</dbReference>
<sequence length="223" mass="24313">RWSGSGPDQSTQRNGVIEADSPVADGENASEVVSIISEKPETPEPIGAENTETDPIPSDGIWRLFKVQRATATDSLHWLLQEPLVYGAHLDVGDSSLSQSLLTSGVTTLKHLVDIAGPCLKNVDGVAAQLGVRSKRVVSQLLRKWILIISLKEREMLTDYCSGTESPDPEDPFPELALSVDCGQKSTGHLLDSKNITNVNFFNVSGKTVYKAYVKAFHKRSLR</sequence>
<dbReference type="AlphaFoldDB" id="A0AAE0R5C9"/>
<feature type="non-terminal residue" evidence="2">
    <location>
        <position position="223"/>
    </location>
</feature>
<evidence type="ECO:0000313" key="3">
    <source>
        <dbReference type="Proteomes" id="UP001274896"/>
    </source>
</evidence>
<dbReference type="EMBL" id="JAUCMX010000006">
    <property type="protein sequence ID" value="KAK3543879.1"/>
    <property type="molecule type" value="Genomic_DNA"/>
</dbReference>
<feature type="region of interest" description="Disordered" evidence="1">
    <location>
        <begin position="1"/>
        <end position="31"/>
    </location>
</feature>
<feature type="compositionally biased region" description="Polar residues" evidence="1">
    <location>
        <begin position="1"/>
        <end position="14"/>
    </location>
</feature>
<comment type="caution">
    <text evidence="2">The sequence shown here is derived from an EMBL/GenBank/DDBJ whole genome shotgun (WGS) entry which is preliminary data.</text>
</comment>
<keyword evidence="3" id="KW-1185">Reference proteome</keyword>
<organism evidence="2 3">
    <name type="scientific">Hemibagrus guttatus</name>
    <dbReference type="NCBI Taxonomy" id="175788"/>
    <lineage>
        <taxon>Eukaryota</taxon>
        <taxon>Metazoa</taxon>
        <taxon>Chordata</taxon>
        <taxon>Craniata</taxon>
        <taxon>Vertebrata</taxon>
        <taxon>Euteleostomi</taxon>
        <taxon>Actinopterygii</taxon>
        <taxon>Neopterygii</taxon>
        <taxon>Teleostei</taxon>
        <taxon>Ostariophysi</taxon>
        <taxon>Siluriformes</taxon>
        <taxon>Bagridae</taxon>
        <taxon>Hemibagrus</taxon>
    </lineage>
</organism>
<gene>
    <name evidence="2" type="ORF">QTP70_030040</name>
</gene>
<reference evidence="2" key="1">
    <citation type="submission" date="2023-06" db="EMBL/GenBank/DDBJ databases">
        <title>Male Hemibagrus guttatus genome.</title>
        <authorList>
            <person name="Bian C."/>
        </authorList>
    </citation>
    <scope>NUCLEOTIDE SEQUENCE</scope>
    <source>
        <strain evidence="2">Male_cb2023</strain>
        <tissue evidence="2">Muscle</tissue>
    </source>
</reference>
<evidence type="ECO:0000313" key="2">
    <source>
        <dbReference type="EMBL" id="KAK3543879.1"/>
    </source>
</evidence>